<proteinExistence type="predicted"/>
<keyword evidence="1" id="KW-0812">Transmembrane</keyword>
<evidence type="ECO:0000256" key="1">
    <source>
        <dbReference type="SAM" id="Phobius"/>
    </source>
</evidence>
<evidence type="ECO:0000313" key="2">
    <source>
        <dbReference type="EMBL" id="RZC33881.1"/>
    </source>
</evidence>
<dbReference type="OrthoDB" id="10040454at2759"/>
<sequence>MENALILSKLALKNFGNIFQLSLILLLSSVEVLIKKSTGRPKKRTPEVVEEVRGLMEVTLSKSIKKLSQQIHLACGTSQTIFKKDFEMFPYNIQICHKILPRNFVPRVNYCEWFLYNINDDILNVTFFADEVWFFSEGYVNLVDENPREYIETPFHPLKIGLWVAI</sequence>
<name>A0A482VLR1_ASBVE</name>
<feature type="transmembrane region" description="Helical" evidence="1">
    <location>
        <begin position="15"/>
        <end position="34"/>
    </location>
</feature>
<dbReference type="EMBL" id="QDEB01084823">
    <property type="protein sequence ID" value="RZC33881.1"/>
    <property type="molecule type" value="Genomic_DNA"/>
</dbReference>
<reference evidence="2 3" key="1">
    <citation type="submission" date="2017-03" db="EMBL/GenBank/DDBJ databases">
        <title>Genome of the blue death feigning beetle - Asbolus verrucosus.</title>
        <authorList>
            <person name="Rider S.D."/>
        </authorList>
    </citation>
    <scope>NUCLEOTIDE SEQUENCE [LARGE SCALE GENOMIC DNA]</scope>
    <source>
        <strain evidence="2">Butters</strain>
        <tissue evidence="2">Head and leg muscle</tissue>
    </source>
</reference>
<organism evidence="2 3">
    <name type="scientific">Asbolus verrucosus</name>
    <name type="common">Desert ironclad beetle</name>
    <dbReference type="NCBI Taxonomy" id="1661398"/>
    <lineage>
        <taxon>Eukaryota</taxon>
        <taxon>Metazoa</taxon>
        <taxon>Ecdysozoa</taxon>
        <taxon>Arthropoda</taxon>
        <taxon>Hexapoda</taxon>
        <taxon>Insecta</taxon>
        <taxon>Pterygota</taxon>
        <taxon>Neoptera</taxon>
        <taxon>Endopterygota</taxon>
        <taxon>Coleoptera</taxon>
        <taxon>Polyphaga</taxon>
        <taxon>Cucujiformia</taxon>
        <taxon>Tenebrionidae</taxon>
        <taxon>Pimeliinae</taxon>
        <taxon>Asbolus</taxon>
    </lineage>
</organism>
<keyword evidence="1" id="KW-1133">Transmembrane helix</keyword>
<accession>A0A482VLR1</accession>
<keyword evidence="3" id="KW-1185">Reference proteome</keyword>
<dbReference type="AlphaFoldDB" id="A0A482VLR1"/>
<gene>
    <name evidence="2" type="ORF">BDFB_010335</name>
</gene>
<evidence type="ECO:0000313" key="3">
    <source>
        <dbReference type="Proteomes" id="UP000292052"/>
    </source>
</evidence>
<dbReference type="PANTHER" id="PTHR47326">
    <property type="entry name" value="TRANSPOSABLE ELEMENT TC3 TRANSPOSASE-LIKE PROTEIN"/>
    <property type="match status" value="1"/>
</dbReference>
<comment type="caution">
    <text evidence="2">The sequence shown here is derived from an EMBL/GenBank/DDBJ whole genome shotgun (WGS) entry which is preliminary data.</text>
</comment>
<dbReference type="Proteomes" id="UP000292052">
    <property type="component" value="Unassembled WGS sequence"/>
</dbReference>
<keyword evidence="1" id="KW-0472">Membrane</keyword>
<protein>
    <submittedName>
        <fullName evidence="2">Uncharacterized protein</fullName>
    </submittedName>
</protein>
<dbReference type="PANTHER" id="PTHR47326:SF1">
    <property type="entry name" value="HTH PSQ-TYPE DOMAIN-CONTAINING PROTEIN"/>
    <property type="match status" value="1"/>
</dbReference>